<evidence type="ECO:0000313" key="3">
    <source>
        <dbReference type="EMBL" id="MCT7969973.1"/>
    </source>
</evidence>
<keyword evidence="1" id="KW-0863">Zinc-finger</keyword>
<dbReference type="RefSeq" id="WP_368009410.1">
    <property type="nucleotide sequence ID" value="NZ_JAMXFF010000067.1"/>
</dbReference>
<sequence>MKLNDLTIEEITEFADSPAIFQQGQHCYDNGAVDQFFMSGKGIKAKVEGKTGQYSVEIRSGKGNLTPDCTCAYSGKVCEHIVAVLLYSLLGDPEEEDEDEYEEPTMMVVPHQGIPIAPNILQQLLRGELHIEDIFELIAQEERRNNVIPFPNSKKMTVAELKQEIQAFFEAVQGEEEEAGDDFNDSFFGLSELELPDLNRLFNQVKQLTLKEQIEVLWYVVTSGNLIFSRTGTVFGEIEIAEALELFAHRVQGLDLEMPQKEVYLNSLIAAFDWPMFMNEELDIALKEAMDLLCSTEEELRYAIATLESCGLERNSGKWVMDAYRRLGDEQNFLRLYEENLERVEQYLMLANYMGEVQGDIPRSIAILERWIAEHTPKTEDNLEDWADLYTEDCPYTNELLTDLTQYYYEQGDRPNLYRIFLLWLRIDGLCPELYEKIKPVAVALNCWEDCQRQMHLFARDDAEVLATIYLKQKNWDAAISLAEAPGCPIPVKQAVASKVKSSHPKVAIALYNELVHHYIQKKTRPNYQTATKYVKLIREIYLSSLKSPFQWQDYLDDLQQKYSRYRALQEDLQKL</sequence>
<dbReference type="PROSITE" id="PS50966">
    <property type="entry name" value="ZF_SWIM"/>
    <property type="match status" value="1"/>
</dbReference>
<name>A0ABT2MYZ0_9CYAN</name>
<dbReference type="Pfam" id="PF04434">
    <property type="entry name" value="SWIM"/>
    <property type="match status" value="1"/>
</dbReference>
<evidence type="ECO:0000256" key="1">
    <source>
        <dbReference type="PROSITE-ProRule" id="PRU00325"/>
    </source>
</evidence>
<organism evidence="3 4">
    <name type="scientific">Laspinema palackyanum D2a</name>
    <dbReference type="NCBI Taxonomy" id="2953684"/>
    <lineage>
        <taxon>Bacteria</taxon>
        <taxon>Bacillati</taxon>
        <taxon>Cyanobacteriota</taxon>
        <taxon>Cyanophyceae</taxon>
        <taxon>Oscillatoriophycideae</taxon>
        <taxon>Oscillatoriales</taxon>
        <taxon>Laspinemataceae</taxon>
        <taxon>Laspinema</taxon>
        <taxon>Laspinema palackyanum</taxon>
    </lineage>
</organism>
<keyword evidence="1" id="KW-0862">Zinc</keyword>
<evidence type="ECO:0000313" key="4">
    <source>
        <dbReference type="Proteomes" id="UP001525890"/>
    </source>
</evidence>
<keyword evidence="4" id="KW-1185">Reference proteome</keyword>
<dbReference type="Proteomes" id="UP001525890">
    <property type="component" value="Unassembled WGS sequence"/>
</dbReference>
<accession>A0ABT2MYZ0</accession>
<proteinExistence type="predicted"/>
<comment type="caution">
    <text evidence="3">The sequence shown here is derived from an EMBL/GenBank/DDBJ whole genome shotgun (WGS) entry which is preliminary data.</text>
</comment>
<protein>
    <recommendedName>
        <fullName evidence="2">SWIM-type domain-containing protein</fullName>
    </recommendedName>
</protein>
<feature type="domain" description="SWIM-type" evidence="2">
    <location>
        <begin position="54"/>
        <end position="89"/>
    </location>
</feature>
<gene>
    <name evidence="3" type="ORF">NG799_27035</name>
</gene>
<evidence type="ECO:0000259" key="2">
    <source>
        <dbReference type="PROSITE" id="PS50966"/>
    </source>
</evidence>
<dbReference type="InterPro" id="IPR007527">
    <property type="entry name" value="Znf_SWIM"/>
</dbReference>
<dbReference type="EMBL" id="JAMXFF010000067">
    <property type="protein sequence ID" value="MCT7969973.1"/>
    <property type="molecule type" value="Genomic_DNA"/>
</dbReference>
<reference evidence="3 4" key="1">
    <citation type="journal article" date="2022" name="Front. Microbiol.">
        <title>High genomic differentiation and limited gene flow indicate recent cryptic speciation within the genus Laspinema (cyanobacteria).</title>
        <authorList>
            <person name="Stanojkovic A."/>
            <person name="Skoupy S."/>
            <person name="Skaloud P."/>
            <person name="Dvorak P."/>
        </authorList>
    </citation>
    <scope>NUCLEOTIDE SEQUENCE [LARGE SCALE GENOMIC DNA]</scope>
    <source>
        <strain evidence="3 4">D2a</strain>
    </source>
</reference>
<keyword evidence="1" id="KW-0479">Metal-binding</keyword>